<feature type="compositionally biased region" description="Gly residues" evidence="1">
    <location>
        <begin position="210"/>
        <end position="227"/>
    </location>
</feature>
<dbReference type="AlphaFoldDB" id="A0A7S4IK88"/>
<feature type="compositionally biased region" description="Basic and acidic residues" evidence="1">
    <location>
        <begin position="198"/>
        <end position="209"/>
    </location>
</feature>
<gene>
    <name evidence="2" type="ORF">OAUR00152_LOCUS12305</name>
</gene>
<sequence length="350" mass="38291">MFGKGVELIHNLQRRYRPDSESTLIQSLIAWSTMIQTIRESIEDYSERLRLVTQKLPFQFDESLLNLRLLWGLDLLRFGPIYKTFITGSRKIGDLPTKEFLESLTTFETNNMGTTHDRFKPLQAKRLLVTQATDPKGPSSFSPYESTNLTDSQVRAFLKSFGGSKCALHRSDKEHHHPWWKCPVLEQLGFKIEPPQKGWRERRQDDHGGRGGGRGGDGGRGGRGCGRGGGGDGGIGADCNTDDGGAHGGGGGHAGPAQRAQGGAEEEKKGGPPNSGEPKKNPLLPRTTPGLDRAGGTVIQVQYSWAHQVSDRSANRFAPLVGSSLDSSSDEDDFTYCWLEKDGHCGAARM</sequence>
<protein>
    <submittedName>
        <fullName evidence="2">Uncharacterized protein</fullName>
    </submittedName>
</protein>
<name>A0A7S4IK88_9STRA</name>
<feature type="region of interest" description="Disordered" evidence="1">
    <location>
        <begin position="193"/>
        <end position="227"/>
    </location>
</feature>
<proteinExistence type="predicted"/>
<feature type="region of interest" description="Disordered" evidence="1">
    <location>
        <begin position="242"/>
        <end position="293"/>
    </location>
</feature>
<evidence type="ECO:0000313" key="2">
    <source>
        <dbReference type="EMBL" id="CAE2231990.1"/>
    </source>
</evidence>
<accession>A0A7S4IK88</accession>
<organism evidence="2">
    <name type="scientific">Odontella aurita</name>
    <dbReference type="NCBI Taxonomy" id="265563"/>
    <lineage>
        <taxon>Eukaryota</taxon>
        <taxon>Sar</taxon>
        <taxon>Stramenopiles</taxon>
        <taxon>Ochrophyta</taxon>
        <taxon>Bacillariophyta</taxon>
        <taxon>Mediophyceae</taxon>
        <taxon>Biddulphiophycidae</taxon>
        <taxon>Eupodiscales</taxon>
        <taxon>Odontellaceae</taxon>
        <taxon>Odontella</taxon>
    </lineage>
</organism>
<dbReference type="EMBL" id="HBKQ01018179">
    <property type="protein sequence ID" value="CAE2231990.1"/>
    <property type="molecule type" value="Transcribed_RNA"/>
</dbReference>
<evidence type="ECO:0000256" key="1">
    <source>
        <dbReference type="SAM" id="MobiDB-lite"/>
    </source>
</evidence>
<reference evidence="2" key="1">
    <citation type="submission" date="2021-01" db="EMBL/GenBank/DDBJ databases">
        <authorList>
            <person name="Corre E."/>
            <person name="Pelletier E."/>
            <person name="Niang G."/>
            <person name="Scheremetjew M."/>
            <person name="Finn R."/>
            <person name="Kale V."/>
            <person name="Holt S."/>
            <person name="Cochrane G."/>
            <person name="Meng A."/>
            <person name="Brown T."/>
            <person name="Cohen L."/>
        </authorList>
    </citation>
    <scope>NUCLEOTIDE SEQUENCE</scope>
    <source>
        <strain evidence="2">Isolate 1302-5</strain>
    </source>
</reference>